<name>A0A085WJ61_9BACT</name>
<dbReference type="EMBL" id="JMCB01000007">
    <property type="protein sequence ID" value="KFE67724.1"/>
    <property type="molecule type" value="Genomic_DNA"/>
</dbReference>
<proteinExistence type="predicted"/>
<dbReference type="OrthoDB" id="5484115at2"/>
<comment type="caution">
    <text evidence="3">The sequence shown here is derived from an EMBL/GenBank/DDBJ whole genome shotgun (WGS) entry which is preliminary data.</text>
</comment>
<evidence type="ECO:0008006" key="5">
    <source>
        <dbReference type="Google" id="ProtNLM"/>
    </source>
</evidence>
<evidence type="ECO:0000313" key="4">
    <source>
        <dbReference type="Proteomes" id="UP000028725"/>
    </source>
</evidence>
<dbReference type="STRING" id="394096.DB31_8207"/>
<keyword evidence="4" id="KW-1185">Reference proteome</keyword>
<accession>A0A085WJ61</accession>
<dbReference type="RefSeq" id="WP_157232092.1">
    <property type="nucleotide sequence ID" value="NZ_JMCB01000007.1"/>
</dbReference>
<gene>
    <name evidence="3" type="ORF">DB31_8207</name>
</gene>
<reference evidence="3 4" key="1">
    <citation type="submission" date="2014-04" db="EMBL/GenBank/DDBJ databases">
        <title>Genome assembly of Hyalangium minutum DSM 14724.</title>
        <authorList>
            <person name="Sharma G."/>
            <person name="Subramanian S."/>
        </authorList>
    </citation>
    <scope>NUCLEOTIDE SEQUENCE [LARGE SCALE GENOMIC DNA]</scope>
    <source>
        <strain evidence="3 4">DSM 14724</strain>
    </source>
</reference>
<dbReference type="AlphaFoldDB" id="A0A085WJ61"/>
<dbReference type="PROSITE" id="PS51257">
    <property type="entry name" value="PROKAR_LIPOPROTEIN"/>
    <property type="match status" value="1"/>
</dbReference>
<organism evidence="3 4">
    <name type="scientific">Hyalangium minutum</name>
    <dbReference type="NCBI Taxonomy" id="394096"/>
    <lineage>
        <taxon>Bacteria</taxon>
        <taxon>Pseudomonadati</taxon>
        <taxon>Myxococcota</taxon>
        <taxon>Myxococcia</taxon>
        <taxon>Myxococcales</taxon>
        <taxon>Cystobacterineae</taxon>
        <taxon>Archangiaceae</taxon>
        <taxon>Hyalangium</taxon>
    </lineage>
</organism>
<sequence>MRRALLVALCVLAGCHRSTVAAPEKGSFAGKTFPLLSSPALRLVIAGSLGAKQVPIMLDVDRPLSVVAPACFEGAPPPIEGQVRAPDPNGMKEWAMVPLPGFRVGDVALPGFSAGLTREPVCSVTLGMDVLHPYALTVDPLRREVSFAVSRSREAYMAELTAPGADPSQEAHVLELSREPKGDWPLLAGRVVQGEARLTGPFVLSTRDPFSRIAVGAAEAQGLKPLETASGQPARAMWVDAVEVAQGVGVRSLPVETGGWASPSSLGRLGPDVWGRFRATIDAQAGVLLLRRPRVLASGARQRCARPGTEGFDEESCYALHSRKEPDGSLTVTATTFRDLPEGGRLYVEPLGEDGQALRTGCRVGFTFMPGSRGATTQHRLPWPSLARSLPQCHAELSAAKGYALALVEDGIQPECPLTCAFVHELRTRRTLCECQLSPLEEGMSAASRKPKLPQAPPPEEREREPEDPK</sequence>
<feature type="region of interest" description="Disordered" evidence="1">
    <location>
        <begin position="442"/>
        <end position="470"/>
    </location>
</feature>
<evidence type="ECO:0000313" key="3">
    <source>
        <dbReference type="EMBL" id="KFE67724.1"/>
    </source>
</evidence>
<feature type="signal peptide" evidence="2">
    <location>
        <begin position="1"/>
        <end position="21"/>
    </location>
</feature>
<feature type="chain" id="PRO_5001799631" description="Lipoprotein" evidence="2">
    <location>
        <begin position="22"/>
        <end position="470"/>
    </location>
</feature>
<feature type="compositionally biased region" description="Basic and acidic residues" evidence="1">
    <location>
        <begin position="459"/>
        <end position="470"/>
    </location>
</feature>
<dbReference type="PATRIC" id="fig|394096.3.peg.4248"/>
<keyword evidence="2" id="KW-0732">Signal</keyword>
<evidence type="ECO:0000256" key="2">
    <source>
        <dbReference type="SAM" id="SignalP"/>
    </source>
</evidence>
<dbReference type="Proteomes" id="UP000028725">
    <property type="component" value="Unassembled WGS sequence"/>
</dbReference>
<protein>
    <recommendedName>
        <fullName evidence="5">Lipoprotein</fullName>
    </recommendedName>
</protein>
<evidence type="ECO:0000256" key="1">
    <source>
        <dbReference type="SAM" id="MobiDB-lite"/>
    </source>
</evidence>